<dbReference type="EMBL" id="BOMN01000111">
    <property type="protein sequence ID" value="GIE24530.1"/>
    <property type="molecule type" value="Genomic_DNA"/>
</dbReference>
<feature type="signal peptide" evidence="2">
    <location>
        <begin position="1"/>
        <end position="33"/>
    </location>
</feature>
<evidence type="ECO:0000313" key="4">
    <source>
        <dbReference type="Proteomes" id="UP000603200"/>
    </source>
</evidence>
<sequence>MPGFASCASSPAIRRTATATAAMLSLFSALALATAPVQPGRPVHTALPASAAGHAGTDGEIEWPTPTTP</sequence>
<gene>
    <name evidence="3" type="ORF">Ahu01nite_076320</name>
</gene>
<accession>A0ABQ4A0Z4</accession>
<evidence type="ECO:0000256" key="2">
    <source>
        <dbReference type="SAM" id="SignalP"/>
    </source>
</evidence>
<evidence type="ECO:0000256" key="1">
    <source>
        <dbReference type="SAM" id="MobiDB-lite"/>
    </source>
</evidence>
<feature type="region of interest" description="Disordered" evidence="1">
    <location>
        <begin position="38"/>
        <end position="69"/>
    </location>
</feature>
<organism evidence="3 4">
    <name type="scientific">Winogradskya humida</name>
    <dbReference type="NCBI Taxonomy" id="113566"/>
    <lineage>
        <taxon>Bacteria</taxon>
        <taxon>Bacillati</taxon>
        <taxon>Actinomycetota</taxon>
        <taxon>Actinomycetes</taxon>
        <taxon>Micromonosporales</taxon>
        <taxon>Micromonosporaceae</taxon>
        <taxon>Winogradskya</taxon>
    </lineage>
</organism>
<reference evidence="3 4" key="1">
    <citation type="submission" date="2021-01" db="EMBL/GenBank/DDBJ databases">
        <title>Whole genome shotgun sequence of Actinoplanes humidus NBRC 14915.</title>
        <authorList>
            <person name="Komaki H."/>
            <person name="Tamura T."/>
        </authorList>
    </citation>
    <scope>NUCLEOTIDE SEQUENCE [LARGE SCALE GENOMIC DNA]</scope>
    <source>
        <strain evidence="3 4">NBRC 14915</strain>
    </source>
</reference>
<keyword evidence="2" id="KW-0732">Signal</keyword>
<comment type="caution">
    <text evidence="3">The sequence shown here is derived from an EMBL/GenBank/DDBJ whole genome shotgun (WGS) entry which is preliminary data.</text>
</comment>
<protein>
    <submittedName>
        <fullName evidence="3">Uncharacterized protein</fullName>
    </submittedName>
</protein>
<name>A0ABQ4A0Z4_9ACTN</name>
<feature type="chain" id="PRO_5046026168" evidence="2">
    <location>
        <begin position="34"/>
        <end position="69"/>
    </location>
</feature>
<keyword evidence="4" id="KW-1185">Reference proteome</keyword>
<proteinExistence type="predicted"/>
<dbReference type="RefSeq" id="WP_203841540.1">
    <property type="nucleotide sequence ID" value="NZ_BAAATV010000019.1"/>
</dbReference>
<dbReference type="Proteomes" id="UP000603200">
    <property type="component" value="Unassembled WGS sequence"/>
</dbReference>
<evidence type="ECO:0000313" key="3">
    <source>
        <dbReference type="EMBL" id="GIE24530.1"/>
    </source>
</evidence>